<keyword evidence="3" id="KW-1185">Reference proteome</keyword>
<keyword evidence="1" id="KW-0472">Membrane</keyword>
<dbReference type="AlphaFoldDB" id="A0A3N4IRW1"/>
<name>A0A3N4IRW1_ASCIM</name>
<dbReference type="EMBL" id="ML119646">
    <property type="protein sequence ID" value="RPA87478.1"/>
    <property type="molecule type" value="Genomic_DNA"/>
</dbReference>
<keyword evidence="1" id="KW-1133">Transmembrane helix</keyword>
<reference evidence="2 3" key="1">
    <citation type="journal article" date="2018" name="Nat. Ecol. Evol.">
        <title>Pezizomycetes genomes reveal the molecular basis of ectomycorrhizal truffle lifestyle.</title>
        <authorList>
            <person name="Murat C."/>
            <person name="Payen T."/>
            <person name="Noel B."/>
            <person name="Kuo A."/>
            <person name="Morin E."/>
            <person name="Chen J."/>
            <person name="Kohler A."/>
            <person name="Krizsan K."/>
            <person name="Balestrini R."/>
            <person name="Da Silva C."/>
            <person name="Montanini B."/>
            <person name="Hainaut M."/>
            <person name="Levati E."/>
            <person name="Barry K.W."/>
            <person name="Belfiori B."/>
            <person name="Cichocki N."/>
            <person name="Clum A."/>
            <person name="Dockter R.B."/>
            <person name="Fauchery L."/>
            <person name="Guy J."/>
            <person name="Iotti M."/>
            <person name="Le Tacon F."/>
            <person name="Lindquist E.A."/>
            <person name="Lipzen A."/>
            <person name="Malagnac F."/>
            <person name="Mello A."/>
            <person name="Molinier V."/>
            <person name="Miyauchi S."/>
            <person name="Poulain J."/>
            <person name="Riccioni C."/>
            <person name="Rubini A."/>
            <person name="Sitrit Y."/>
            <person name="Splivallo R."/>
            <person name="Traeger S."/>
            <person name="Wang M."/>
            <person name="Zifcakova L."/>
            <person name="Wipf D."/>
            <person name="Zambonelli A."/>
            <person name="Paolocci F."/>
            <person name="Nowrousian M."/>
            <person name="Ottonello S."/>
            <person name="Baldrian P."/>
            <person name="Spatafora J.W."/>
            <person name="Henrissat B."/>
            <person name="Nagy L.G."/>
            <person name="Aury J.M."/>
            <person name="Wincker P."/>
            <person name="Grigoriev I.V."/>
            <person name="Bonfante P."/>
            <person name="Martin F.M."/>
        </authorList>
    </citation>
    <scope>NUCLEOTIDE SEQUENCE [LARGE SCALE GENOMIC DNA]</scope>
    <source>
        <strain evidence="2 3">RN42</strain>
    </source>
</reference>
<gene>
    <name evidence="2" type="ORF">BJ508DRAFT_60595</name>
</gene>
<proteinExistence type="predicted"/>
<evidence type="ECO:0000256" key="1">
    <source>
        <dbReference type="SAM" id="Phobius"/>
    </source>
</evidence>
<protein>
    <submittedName>
        <fullName evidence="2">Uncharacterized protein</fullName>
    </submittedName>
</protein>
<feature type="transmembrane region" description="Helical" evidence="1">
    <location>
        <begin position="69"/>
        <end position="94"/>
    </location>
</feature>
<evidence type="ECO:0000313" key="3">
    <source>
        <dbReference type="Proteomes" id="UP000275078"/>
    </source>
</evidence>
<sequence>MSRFEKSFSFSFSHLFFGQLYKQRAVKGSSEGVFSFYLRHFNLACDFRLYFYGIRYFHSIPEVTRHRSYYLNFFVLFDFVYIFWSTFSFLSSAFIPSGRVLYGCGFTVQSSFASRCWFRRLLATLN</sequence>
<accession>A0A3N4IRW1</accession>
<keyword evidence="1" id="KW-0812">Transmembrane</keyword>
<evidence type="ECO:0000313" key="2">
    <source>
        <dbReference type="EMBL" id="RPA87478.1"/>
    </source>
</evidence>
<organism evidence="2 3">
    <name type="scientific">Ascobolus immersus RN42</name>
    <dbReference type="NCBI Taxonomy" id="1160509"/>
    <lineage>
        <taxon>Eukaryota</taxon>
        <taxon>Fungi</taxon>
        <taxon>Dikarya</taxon>
        <taxon>Ascomycota</taxon>
        <taxon>Pezizomycotina</taxon>
        <taxon>Pezizomycetes</taxon>
        <taxon>Pezizales</taxon>
        <taxon>Ascobolaceae</taxon>
        <taxon>Ascobolus</taxon>
    </lineage>
</organism>
<dbReference type="Proteomes" id="UP000275078">
    <property type="component" value="Unassembled WGS sequence"/>
</dbReference>